<feature type="compositionally biased region" description="Basic and acidic residues" evidence="1">
    <location>
        <begin position="60"/>
        <end position="73"/>
    </location>
</feature>
<sequence>MSNLDGDAIAEACCGLCCICCGEGFTSWMQITRCCQGSSTQAGCCGPCCKKSFDDDDWVEKERAQRQRGEEAHVGNGPSAGVVDEQPTPRASMEASRPQEDGAEAEEATKRGGGIQAET</sequence>
<dbReference type="Proteomes" id="UP000076727">
    <property type="component" value="Unassembled WGS sequence"/>
</dbReference>
<reference evidence="2 3" key="1">
    <citation type="journal article" date="2016" name="Mol. Biol. Evol.">
        <title>Comparative Genomics of Early-Diverging Mushroom-Forming Fungi Provides Insights into the Origins of Lignocellulose Decay Capabilities.</title>
        <authorList>
            <person name="Nagy L.G."/>
            <person name="Riley R."/>
            <person name="Tritt A."/>
            <person name="Adam C."/>
            <person name="Daum C."/>
            <person name="Floudas D."/>
            <person name="Sun H."/>
            <person name="Yadav J.S."/>
            <person name="Pangilinan J."/>
            <person name="Larsson K.H."/>
            <person name="Matsuura K."/>
            <person name="Barry K."/>
            <person name="Labutti K."/>
            <person name="Kuo R."/>
            <person name="Ohm R.A."/>
            <person name="Bhattacharya S.S."/>
            <person name="Shirouzu T."/>
            <person name="Yoshinaga Y."/>
            <person name="Martin F.M."/>
            <person name="Grigoriev I.V."/>
            <person name="Hibbett D.S."/>
        </authorList>
    </citation>
    <scope>NUCLEOTIDE SEQUENCE [LARGE SCALE GENOMIC DNA]</scope>
    <source>
        <strain evidence="2 3">L-15889</strain>
    </source>
</reference>
<proteinExistence type="predicted"/>
<gene>
    <name evidence="2" type="ORF">DAEQUDRAFT_814444</name>
</gene>
<dbReference type="AlphaFoldDB" id="A0A165M3Q2"/>
<name>A0A165M3Q2_9APHY</name>
<evidence type="ECO:0000313" key="2">
    <source>
        <dbReference type="EMBL" id="KZT65194.1"/>
    </source>
</evidence>
<protein>
    <submittedName>
        <fullName evidence="2">Uncharacterized protein</fullName>
    </submittedName>
</protein>
<organism evidence="2 3">
    <name type="scientific">Daedalea quercina L-15889</name>
    <dbReference type="NCBI Taxonomy" id="1314783"/>
    <lineage>
        <taxon>Eukaryota</taxon>
        <taxon>Fungi</taxon>
        <taxon>Dikarya</taxon>
        <taxon>Basidiomycota</taxon>
        <taxon>Agaricomycotina</taxon>
        <taxon>Agaricomycetes</taxon>
        <taxon>Polyporales</taxon>
        <taxon>Fomitopsis</taxon>
    </lineage>
</organism>
<keyword evidence="3" id="KW-1185">Reference proteome</keyword>
<dbReference type="EMBL" id="KV429110">
    <property type="protein sequence ID" value="KZT65194.1"/>
    <property type="molecule type" value="Genomic_DNA"/>
</dbReference>
<evidence type="ECO:0000256" key="1">
    <source>
        <dbReference type="SAM" id="MobiDB-lite"/>
    </source>
</evidence>
<accession>A0A165M3Q2</accession>
<evidence type="ECO:0000313" key="3">
    <source>
        <dbReference type="Proteomes" id="UP000076727"/>
    </source>
</evidence>
<feature type="region of interest" description="Disordered" evidence="1">
    <location>
        <begin position="60"/>
        <end position="119"/>
    </location>
</feature>
<dbReference type="OrthoDB" id="2608976at2759"/>